<evidence type="ECO:0000256" key="3">
    <source>
        <dbReference type="ARBA" id="ARBA00022505"/>
    </source>
</evidence>
<dbReference type="InterPro" id="IPR036390">
    <property type="entry name" value="WH_DNA-bd_sf"/>
</dbReference>
<keyword evidence="2 5" id="KW-0813">Transport</keyword>
<sequence>MPDSSTQPEFFAPWHVHLGSGDISPRRLHLLQAIEATGSVSQAAKQVGMTYKAAWDAVEIMNNLAGEPLVNRQHGGKGGGGATLTPTGLQIVTMHERLSAMQAMWMATLDNTDADILPLMRRIKMQTSARNSFYGTIEDVKKGAVNAEVVLKLQGEDRIVATVTSDSVTRMGLKPGVSAWALVKASWVVLAKQEAKGLISARNFLCGHVTRITEGPVNVEVVVELKGGNTLSSIITQGALEELELTEGAPICVLIKASHVLLGVDE</sequence>
<evidence type="ECO:0000256" key="4">
    <source>
        <dbReference type="ARBA" id="ARBA00022737"/>
    </source>
</evidence>
<protein>
    <submittedName>
        <fullName evidence="8">Transcriptional regulator, ModE family</fullName>
    </submittedName>
</protein>
<dbReference type="eggNOG" id="COG3585">
    <property type="taxonomic scope" value="Bacteria"/>
</dbReference>
<dbReference type="eggNOG" id="COG2005">
    <property type="taxonomic scope" value="Bacteria"/>
</dbReference>
<dbReference type="NCBIfam" id="TIGR00638">
    <property type="entry name" value="Mop"/>
    <property type="match status" value="2"/>
</dbReference>
<dbReference type="HOGENOM" id="CLU_087839_1_0_6"/>
<organism evidence="8 9">
    <name type="scientific">Thiomicrospira cyclica (strain DSM 14477 / JCM 11371 / ALM1)</name>
    <name type="common">Thioalkalimicrobium cyclicum</name>
    <dbReference type="NCBI Taxonomy" id="717773"/>
    <lineage>
        <taxon>Bacteria</taxon>
        <taxon>Pseudomonadati</taxon>
        <taxon>Pseudomonadota</taxon>
        <taxon>Gammaproteobacteria</taxon>
        <taxon>Thiotrichales</taxon>
        <taxon>Piscirickettsiaceae</taxon>
        <taxon>Thiomicrospira</taxon>
    </lineage>
</organism>
<dbReference type="GO" id="GO:0030151">
    <property type="term" value="F:molybdenum ion binding"/>
    <property type="evidence" value="ECO:0007669"/>
    <property type="project" value="UniProtKB-UniRule"/>
</dbReference>
<dbReference type="PANTHER" id="PTHR30432:SF1">
    <property type="entry name" value="DNA-BINDING TRANSCRIPTIONAL DUAL REGULATOR MODE"/>
    <property type="match status" value="1"/>
</dbReference>
<gene>
    <name evidence="8" type="ordered locus">Thicy_0418</name>
</gene>
<dbReference type="GO" id="GO:0003700">
    <property type="term" value="F:DNA-binding transcription factor activity"/>
    <property type="evidence" value="ECO:0007669"/>
    <property type="project" value="InterPro"/>
</dbReference>
<dbReference type="PIRSF" id="PIRSF005763">
    <property type="entry name" value="Txn_reg_ModE"/>
    <property type="match status" value="1"/>
</dbReference>
<name>F6DAU9_THICA</name>
<keyword evidence="3 5" id="KW-0500">Molybdenum</keyword>
<dbReference type="RefSeq" id="WP_013834973.1">
    <property type="nucleotide sequence ID" value="NC_015581.1"/>
</dbReference>
<evidence type="ECO:0000313" key="8">
    <source>
        <dbReference type="EMBL" id="AEG31192.1"/>
    </source>
</evidence>
<feature type="domain" description="Mop" evidence="7">
    <location>
        <begin position="126"/>
        <end position="192"/>
    </location>
</feature>
<dbReference type="SUPFAM" id="SSF46785">
    <property type="entry name" value="Winged helix' DNA-binding domain"/>
    <property type="match status" value="1"/>
</dbReference>
<feature type="domain" description="Mop" evidence="7">
    <location>
        <begin position="198"/>
        <end position="264"/>
    </location>
</feature>
<evidence type="ECO:0000256" key="5">
    <source>
        <dbReference type="PIRNR" id="PIRNR005763"/>
    </source>
</evidence>
<dbReference type="Proteomes" id="UP000009232">
    <property type="component" value="Chromosome"/>
</dbReference>
<dbReference type="STRING" id="717773.Thicy_0418"/>
<dbReference type="InterPro" id="IPR005116">
    <property type="entry name" value="Transp-assoc_OB_typ1"/>
</dbReference>
<dbReference type="InterPro" id="IPR036388">
    <property type="entry name" value="WH-like_DNA-bd_sf"/>
</dbReference>
<evidence type="ECO:0000256" key="2">
    <source>
        <dbReference type="ARBA" id="ARBA00022448"/>
    </source>
</evidence>
<reference evidence="8 9" key="1">
    <citation type="submission" date="2011-05" db="EMBL/GenBank/DDBJ databases">
        <title>Complete sequence of Thioalkalimicrobium cyclicum ALM1.</title>
        <authorList>
            <consortium name="US DOE Joint Genome Institute"/>
            <person name="Lucas S."/>
            <person name="Han J."/>
            <person name="Lapidus A."/>
            <person name="Cheng J.-F."/>
            <person name="Goodwin L."/>
            <person name="Pitluck S."/>
            <person name="Peters L."/>
            <person name="Mikhailova N."/>
            <person name="Davenport K."/>
            <person name="Han C."/>
            <person name="Tapia R."/>
            <person name="Land M."/>
            <person name="Hauser L."/>
            <person name="Kyrpides N."/>
            <person name="Ivanova N."/>
            <person name="Pagani I."/>
            <person name="Kappler U."/>
            <person name="Woyke T."/>
        </authorList>
    </citation>
    <scope>NUCLEOTIDE SEQUENCE [LARGE SCALE GENOMIC DNA]</scope>
    <source>
        <strain evidence="9">DSM 14477 / JCM 11371 / ALM1</strain>
    </source>
</reference>
<dbReference type="EMBL" id="CP002776">
    <property type="protein sequence ID" value="AEG31192.1"/>
    <property type="molecule type" value="Genomic_DNA"/>
</dbReference>
<dbReference type="SUPFAM" id="SSF50331">
    <property type="entry name" value="MOP-like"/>
    <property type="match status" value="2"/>
</dbReference>
<dbReference type="Pfam" id="PF03459">
    <property type="entry name" value="TOBE"/>
    <property type="match status" value="2"/>
</dbReference>
<dbReference type="Gene3D" id="1.10.10.10">
    <property type="entry name" value="Winged helix-like DNA-binding domain superfamily/Winged helix DNA-binding domain"/>
    <property type="match status" value="1"/>
</dbReference>
<accession>F6DAU9</accession>
<dbReference type="KEGG" id="tcy:Thicy_0418"/>
<dbReference type="GO" id="GO:0015689">
    <property type="term" value="P:molybdate ion transport"/>
    <property type="evidence" value="ECO:0007669"/>
    <property type="project" value="UniProtKB-UniRule"/>
</dbReference>
<evidence type="ECO:0000313" key="9">
    <source>
        <dbReference type="Proteomes" id="UP000009232"/>
    </source>
</evidence>
<evidence type="ECO:0000259" key="7">
    <source>
        <dbReference type="PROSITE" id="PS51866"/>
    </source>
</evidence>
<feature type="region of interest" description="Required for dimer formation and molybdate binding" evidence="6">
    <location>
        <begin position="127"/>
        <end position="135"/>
    </location>
</feature>
<dbReference type="AlphaFoldDB" id="F6DAU9"/>
<keyword evidence="4" id="KW-0677">Repeat</keyword>
<dbReference type="InterPro" id="IPR008995">
    <property type="entry name" value="Mo/tungstate-bd_C_term_dom"/>
</dbReference>
<dbReference type="OrthoDB" id="9800709at2"/>
<dbReference type="Pfam" id="PF00126">
    <property type="entry name" value="HTH_1"/>
    <property type="match status" value="1"/>
</dbReference>
<keyword evidence="9" id="KW-1185">Reference proteome</keyword>
<dbReference type="Gene3D" id="2.40.50.100">
    <property type="match status" value="2"/>
</dbReference>
<proteinExistence type="inferred from homology"/>
<dbReference type="PANTHER" id="PTHR30432">
    <property type="entry name" value="TRANSCRIPTIONAL REGULATOR MODE"/>
    <property type="match status" value="1"/>
</dbReference>
<dbReference type="InterPro" id="IPR016462">
    <property type="entry name" value="ModE"/>
</dbReference>
<dbReference type="PROSITE" id="PS51866">
    <property type="entry name" value="MOP"/>
    <property type="match status" value="2"/>
</dbReference>
<evidence type="ECO:0000256" key="6">
    <source>
        <dbReference type="PIRSR" id="PIRSR005763-1"/>
    </source>
</evidence>
<dbReference type="InterPro" id="IPR004606">
    <property type="entry name" value="Mop_domain"/>
</dbReference>
<evidence type="ECO:0000256" key="1">
    <source>
        <dbReference type="ARBA" id="ARBA00008110"/>
    </source>
</evidence>
<dbReference type="InterPro" id="IPR051815">
    <property type="entry name" value="Molybdate_resp_trans_reg"/>
</dbReference>
<comment type="similarity">
    <text evidence="1 5">Belongs to the ModE family.</text>
</comment>
<dbReference type="InterPro" id="IPR000847">
    <property type="entry name" value="LysR_HTH_N"/>
</dbReference>